<dbReference type="PANTHER" id="PTHR32309:SF31">
    <property type="entry name" value="CAPSULAR EXOPOLYSACCHARIDE FAMILY"/>
    <property type="match status" value="1"/>
</dbReference>
<evidence type="ECO:0000259" key="8">
    <source>
        <dbReference type="Pfam" id="PF02706"/>
    </source>
</evidence>
<keyword evidence="6" id="KW-0175">Coiled coil</keyword>
<comment type="subcellular location">
    <subcellularLocation>
        <location evidence="1">Cell membrane</location>
        <topology evidence="1">Multi-pass membrane protein</topology>
    </subcellularLocation>
</comment>
<gene>
    <name evidence="9" type="ORF">FHS31_001410</name>
</gene>
<name>A0ABX0TU13_9SPHN</name>
<protein>
    <submittedName>
        <fullName evidence="9">Uncharacterized protein involved in exopolysaccharide biosynthesis</fullName>
    </submittedName>
</protein>
<keyword evidence="4 7" id="KW-1133">Transmembrane helix</keyword>
<dbReference type="EMBL" id="JAAOZC010000003">
    <property type="protein sequence ID" value="NIJ07800.1"/>
    <property type="molecule type" value="Genomic_DNA"/>
</dbReference>
<reference evidence="9 10" key="1">
    <citation type="submission" date="2020-03" db="EMBL/GenBank/DDBJ databases">
        <title>Genomic Encyclopedia of Type Strains, Phase III (KMG-III): the genomes of soil and plant-associated and newly described type strains.</title>
        <authorList>
            <person name="Whitman W."/>
        </authorList>
    </citation>
    <scope>NUCLEOTIDE SEQUENCE [LARGE SCALE GENOMIC DNA]</scope>
    <source>
        <strain evidence="9 10">CECT 8804</strain>
    </source>
</reference>
<feature type="transmembrane region" description="Helical" evidence="7">
    <location>
        <begin position="412"/>
        <end position="436"/>
    </location>
</feature>
<feature type="coiled-coil region" evidence="6">
    <location>
        <begin position="190"/>
        <end position="256"/>
    </location>
</feature>
<comment type="caution">
    <text evidence="9">The sequence shown here is derived from an EMBL/GenBank/DDBJ whole genome shotgun (WGS) entry which is preliminary data.</text>
</comment>
<dbReference type="InterPro" id="IPR050445">
    <property type="entry name" value="Bact_polysacc_biosynth/exp"/>
</dbReference>
<keyword evidence="3 7" id="KW-0812">Transmembrane</keyword>
<evidence type="ECO:0000256" key="2">
    <source>
        <dbReference type="ARBA" id="ARBA00022475"/>
    </source>
</evidence>
<evidence type="ECO:0000256" key="7">
    <source>
        <dbReference type="SAM" id="Phobius"/>
    </source>
</evidence>
<keyword evidence="10" id="KW-1185">Reference proteome</keyword>
<evidence type="ECO:0000313" key="10">
    <source>
        <dbReference type="Proteomes" id="UP000727456"/>
    </source>
</evidence>
<dbReference type="InterPro" id="IPR003856">
    <property type="entry name" value="LPS_length_determ_N"/>
</dbReference>
<evidence type="ECO:0000256" key="6">
    <source>
        <dbReference type="SAM" id="Coils"/>
    </source>
</evidence>
<keyword evidence="5 7" id="KW-0472">Membrane</keyword>
<organism evidence="9 10">
    <name type="scientific">Sphingomonas vulcanisoli</name>
    <dbReference type="NCBI Taxonomy" id="1658060"/>
    <lineage>
        <taxon>Bacteria</taxon>
        <taxon>Pseudomonadati</taxon>
        <taxon>Pseudomonadota</taxon>
        <taxon>Alphaproteobacteria</taxon>
        <taxon>Sphingomonadales</taxon>
        <taxon>Sphingomonadaceae</taxon>
        <taxon>Sphingomonas</taxon>
    </lineage>
</organism>
<evidence type="ECO:0000256" key="5">
    <source>
        <dbReference type="ARBA" id="ARBA00023136"/>
    </source>
</evidence>
<dbReference type="PANTHER" id="PTHR32309">
    <property type="entry name" value="TYROSINE-PROTEIN KINASE"/>
    <property type="match status" value="1"/>
</dbReference>
<dbReference type="Pfam" id="PF02706">
    <property type="entry name" value="Wzz"/>
    <property type="match status" value="1"/>
</dbReference>
<feature type="domain" description="Polysaccharide chain length determinant N-terminal" evidence="8">
    <location>
        <begin position="20"/>
        <end position="101"/>
    </location>
</feature>
<sequence>MASTPYGQMEETGGSNVLAALPTILWQRRWIIIVPALLAGTGGTIAAFTIPKVYESSATVLIESQQLATDDATTINDLIDERIARAKERVLSRQMLIQLIRANNLYPEEQQSGAPFSTIVDDMRDATVITGVASETSGQRALMGQQQTIALRIAFDYADPIKAQAVTQQFVNRFLEVDASAQQSKATGAAVSLEQQAADLRNQIQAIEDKVTKIKQENGAVLAMSAVSTGNPLADASRIDADIANLNSENTKLQAQLGAGGGDAQVAQAEANYRALRSRLSDTHPDVIAAKAALEAIKAASAGGGNGADSLVKAQIAANRSQIASLQSAKGMMISQSAQARDAQARGPAIAAEVDQLEKQADVLRDQYRQINSKSSNAQLSAKMETEQKGERLTLADPPVVPDTPIKPNKKILVGGGFAAGLGFGLALALLFELLLRPIRGADAVKNATGAAPLAIIPDYGRKASFLIRWLERRNRARAGIGG</sequence>
<evidence type="ECO:0000313" key="9">
    <source>
        <dbReference type="EMBL" id="NIJ07800.1"/>
    </source>
</evidence>
<evidence type="ECO:0000256" key="3">
    <source>
        <dbReference type="ARBA" id="ARBA00022692"/>
    </source>
</evidence>
<proteinExistence type="predicted"/>
<evidence type="ECO:0000256" key="4">
    <source>
        <dbReference type="ARBA" id="ARBA00022989"/>
    </source>
</evidence>
<dbReference type="Proteomes" id="UP000727456">
    <property type="component" value="Unassembled WGS sequence"/>
</dbReference>
<accession>A0ABX0TU13</accession>
<evidence type="ECO:0000256" key="1">
    <source>
        <dbReference type="ARBA" id="ARBA00004651"/>
    </source>
</evidence>
<dbReference type="RefSeq" id="WP_167072664.1">
    <property type="nucleotide sequence ID" value="NZ_JAAOZC010000003.1"/>
</dbReference>
<keyword evidence="2" id="KW-1003">Cell membrane</keyword>